<dbReference type="GO" id="GO:0005737">
    <property type="term" value="C:cytoplasm"/>
    <property type="evidence" value="ECO:0007669"/>
    <property type="project" value="TreeGrafter"/>
</dbReference>
<evidence type="ECO:0000256" key="1">
    <source>
        <dbReference type="SAM" id="Coils"/>
    </source>
</evidence>
<evidence type="ECO:0000313" key="4">
    <source>
        <dbReference type="Proteomes" id="UP000822688"/>
    </source>
</evidence>
<protein>
    <submittedName>
        <fullName evidence="3">Uncharacterized protein</fullName>
    </submittedName>
</protein>
<gene>
    <name evidence="3" type="ORF">KC19_6G163000</name>
</gene>
<dbReference type="Proteomes" id="UP000822688">
    <property type="component" value="Chromosome 6"/>
</dbReference>
<feature type="non-terminal residue" evidence="3">
    <location>
        <position position="1"/>
    </location>
</feature>
<dbReference type="GO" id="GO:0005882">
    <property type="term" value="C:intermediate filament"/>
    <property type="evidence" value="ECO:0007669"/>
    <property type="project" value="TreeGrafter"/>
</dbReference>
<proteinExistence type="predicted"/>
<accession>A0A8T0HF98</accession>
<feature type="compositionally biased region" description="Polar residues" evidence="2">
    <location>
        <begin position="549"/>
        <end position="567"/>
    </location>
</feature>
<name>A0A8T0HF98_CERPU</name>
<feature type="coiled-coil region" evidence="1">
    <location>
        <begin position="265"/>
        <end position="313"/>
    </location>
</feature>
<dbReference type="PANTHER" id="PTHR45652">
    <property type="entry name" value="GLIAL FIBRILLARY ACIDIC PROTEIN"/>
    <property type="match status" value="1"/>
</dbReference>
<feature type="compositionally biased region" description="Polar residues" evidence="2">
    <location>
        <begin position="389"/>
        <end position="402"/>
    </location>
</feature>
<dbReference type="GO" id="GO:0045109">
    <property type="term" value="P:intermediate filament organization"/>
    <property type="evidence" value="ECO:0007669"/>
    <property type="project" value="TreeGrafter"/>
</dbReference>
<dbReference type="InterPro" id="IPR050405">
    <property type="entry name" value="Intermediate_filament"/>
</dbReference>
<feature type="region of interest" description="Disordered" evidence="2">
    <location>
        <begin position="419"/>
        <end position="456"/>
    </location>
</feature>
<organism evidence="3 4">
    <name type="scientific">Ceratodon purpureus</name>
    <name type="common">Fire moss</name>
    <name type="synonym">Dicranum purpureum</name>
    <dbReference type="NCBI Taxonomy" id="3225"/>
    <lineage>
        <taxon>Eukaryota</taxon>
        <taxon>Viridiplantae</taxon>
        <taxon>Streptophyta</taxon>
        <taxon>Embryophyta</taxon>
        <taxon>Bryophyta</taxon>
        <taxon>Bryophytina</taxon>
        <taxon>Bryopsida</taxon>
        <taxon>Dicranidae</taxon>
        <taxon>Pseudoditrichales</taxon>
        <taxon>Ditrichaceae</taxon>
        <taxon>Ceratodon</taxon>
    </lineage>
</organism>
<feature type="region of interest" description="Disordered" evidence="2">
    <location>
        <begin position="474"/>
        <end position="494"/>
    </location>
</feature>
<reference evidence="3 4" key="1">
    <citation type="submission" date="2020-06" db="EMBL/GenBank/DDBJ databases">
        <title>WGS assembly of Ceratodon purpureus strain R40.</title>
        <authorList>
            <person name="Carey S.B."/>
            <person name="Jenkins J."/>
            <person name="Shu S."/>
            <person name="Lovell J.T."/>
            <person name="Sreedasyam A."/>
            <person name="Maumus F."/>
            <person name="Tiley G.P."/>
            <person name="Fernandez-Pozo N."/>
            <person name="Barry K."/>
            <person name="Chen C."/>
            <person name="Wang M."/>
            <person name="Lipzen A."/>
            <person name="Daum C."/>
            <person name="Saski C.A."/>
            <person name="Payton A.C."/>
            <person name="Mcbreen J.C."/>
            <person name="Conrad R.E."/>
            <person name="Kollar L.M."/>
            <person name="Olsson S."/>
            <person name="Huttunen S."/>
            <person name="Landis J.B."/>
            <person name="Wickett N.J."/>
            <person name="Johnson M.G."/>
            <person name="Rensing S.A."/>
            <person name="Grimwood J."/>
            <person name="Schmutz J."/>
            <person name="Mcdaniel S.F."/>
        </authorList>
    </citation>
    <scope>NUCLEOTIDE SEQUENCE [LARGE SCALE GENOMIC DNA]</scope>
    <source>
        <strain evidence="3 4">R40</strain>
    </source>
</reference>
<dbReference type="AlphaFoldDB" id="A0A8T0HF98"/>
<dbReference type="GO" id="GO:0005200">
    <property type="term" value="F:structural constituent of cytoskeleton"/>
    <property type="evidence" value="ECO:0007669"/>
    <property type="project" value="TreeGrafter"/>
</dbReference>
<keyword evidence="1" id="KW-0175">Coiled coil</keyword>
<feature type="region of interest" description="Disordered" evidence="2">
    <location>
        <begin position="522"/>
        <end position="567"/>
    </location>
</feature>
<sequence length="567" mass="64022">CLTEWWELMAWKRRANQLDALLAQRLRRTLLQSSLHNWMYTTFDGLLVANAKFQDDLIQAQSQCKEQKHQVSSVDVENLQLIDRLHNMSSEIAYLKTTVNERTQEMNELHRALEDAAMVESSMRDEIEQQHCRIEDLQNDNVNLQRRIQTKNVEDTAGEVHHTLELQNMEQNLQQLRIQLAERTSQLDSYEKALKETAERLEGTSDESQEKLTSAFEIAGSLRKLLEDREHQYASLEGSSRRRELELGEVQRKLASANCTLCETVEARDSRIEELENILVQKQAEIADSQSQLQDLEVALDAKESHVRKLEYEIRLMCEPHGVKASKFVSSLSSYAPTPNRTRGHSHFQGSPQQFHQHVPQQTSMSVPHSPSRKQSCLQVPTLSRPHVRQSQNNILNGSPRLQSIQVQESLRDTYAQTKQALQNSGESPNDVDGMGFRASTSEVQSPRDPSGSTSRVLHSSVLGAQRMETCIPTECPPMSVGGQGGDSTIRSDGSMVRVSDDQSAVDSLHFEIQRLQARIMSRLREPPTPGSMVYGSSQERLPDDNDQRPTNGDPTASTSRGTSPGY</sequence>
<feature type="compositionally biased region" description="Polar residues" evidence="2">
    <location>
        <begin position="419"/>
        <end position="428"/>
    </location>
</feature>
<evidence type="ECO:0000313" key="3">
    <source>
        <dbReference type="EMBL" id="KAG0570451.1"/>
    </source>
</evidence>
<comment type="caution">
    <text evidence="3">The sequence shown here is derived from an EMBL/GenBank/DDBJ whole genome shotgun (WGS) entry which is preliminary data.</text>
</comment>
<feature type="region of interest" description="Disordered" evidence="2">
    <location>
        <begin position="334"/>
        <end position="402"/>
    </location>
</feature>
<dbReference type="EMBL" id="CM026427">
    <property type="protein sequence ID" value="KAG0570451.1"/>
    <property type="molecule type" value="Genomic_DNA"/>
</dbReference>
<feature type="compositionally biased region" description="Polar residues" evidence="2">
    <location>
        <begin position="348"/>
        <end position="382"/>
    </location>
</feature>
<keyword evidence="4" id="KW-1185">Reference proteome</keyword>
<feature type="coiled-coil region" evidence="1">
    <location>
        <begin position="120"/>
        <end position="211"/>
    </location>
</feature>
<dbReference type="PANTHER" id="PTHR45652:SF21">
    <property type="entry name" value="ZINC FINGER CCCH DOMAIN-CONTAINING PROTEIN 13-LIKE ISOFORM X1"/>
    <property type="match status" value="1"/>
</dbReference>
<evidence type="ECO:0000256" key="2">
    <source>
        <dbReference type="SAM" id="MobiDB-lite"/>
    </source>
</evidence>